<feature type="transmembrane region" description="Helical" evidence="1">
    <location>
        <begin position="71"/>
        <end position="91"/>
    </location>
</feature>
<keyword evidence="1" id="KW-0472">Membrane</keyword>
<name>A0ABP9PHJ0_9BACT</name>
<feature type="transmembrane region" description="Helical" evidence="1">
    <location>
        <begin position="103"/>
        <end position="127"/>
    </location>
</feature>
<sequence>MPTSPAIHQQLKTLVQGDPLVLADRLKQPNDRLASRFLVLAIIVGCAAYGFAIGLWRAPLQGVFVAVKMPALIFLTLLVNGLINGMLGLLLGSGMSFRQTLRACLMSFAIFSLIVGSLSPIAIAVVLDAPRPGTPGAADWYRAILLTHTTIIAFAGIVANHKLLRLIQTFSGSTATGWHTLFAWLAGNLFVGAQLSYNLRPFFGNPDLPIQFLRPDPFDGSFYESVGRLVLASMPQQIVHQLGPWLFLLLACLVFPKLSRAIRRWL</sequence>
<keyword evidence="3" id="KW-1185">Reference proteome</keyword>
<keyword evidence="1" id="KW-0812">Transmembrane</keyword>
<proteinExistence type="predicted"/>
<feature type="transmembrane region" description="Helical" evidence="1">
    <location>
        <begin position="139"/>
        <end position="160"/>
    </location>
</feature>
<feature type="transmembrane region" description="Helical" evidence="1">
    <location>
        <begin position="238"/>
        <end position="256"/>
    </location>
</feature>
<gene>
    <name evidence="2" type="ORF">GCM10023213_40070</name>
</gene>
<keyword evidence="1" id="KW-1133">Transmembrane helix</keyword>
<dbReference type="EMBL" id="BAABIA010000009">
    <property type="protein sequence ID" value="GAA5146639.1"/>
    <property type="molecule type" value="Genomic_DNA"/>
</dbReference>
<evidence type="ECO:0000313" key="2">
    <source>
        <dbReference type="EMBL" id="GAA5146639.1"/>
    </source>
</evidence>
<feature type="transmembrane region" description="Helical" evidence="1">
    <location>
        <begin position="37"/>
        <end position="59"/>
    </location>
</feature>
<feature type="transmembrane region" description="Helical" evidence="1">
    <location>
        <begin position="181"/>
        <end position="199"/>
    </location>
</feature>
<dbReference type="Proteomes" id="UP001499852">
    <property type="component" value="Unassembled WGS sequence"/>
</dbReference>
<organism evidence="2 3">
    <name type="scientific">Prosthecobacter algae</name>
    <dbReference type="NCBI Taxonomy" id="1144682"/>
    <lineage>
        <taxon>Bacteria</taxon>
        <taxon>Pseudomonadati</taxon>
        <taxon>Verrucomicrobiota</taxon>
        <taxon>Verrucomicrobiia</taxon>
        <taxon>Verrucomicrobiales</taxon>
        <taxon>Verrucomicrobiaceae</taxon>
        <taxon>Prosthecobacter</taxon>
    </lineage>
</organism>
<evidence type="ECO:0000256" key="1">
    <source>
        <dbReference type="SAM" id="Phobius"/>
    </source>
</evidence>
<reference evidence="3" key="1">
    <citation type="journal article" date="2019" name="Int. J. Syst. Evol. Microbiol.">
        <title>The Global Catalogue of Microorganisms (GCM) 10K type strain sequencing project: providing services to taxonomists for standard genome sequencing and annotation.</title>
        <authorList>
            <consortium name="The Broad Institute Genomics Platform"/>
            <consortium name="The Broad Institute Genome Sequencing Center for Infectious Disease"/>
            <person name="Wu L."/>
            <person name="Ma J."/>
        </authorList>
    </citation>
    <scope>NUCLEOTIDE SEQUENCE [LARGE SCALE GENOMIC DNA]</scope>
    <source>
        <strain evidence="3">JCM 18053</strain>
    </source>
</reference>
<accession>A0ABP9PHJ0</accession>
<comment type="caution">
    <text evidence="2">The sequence shown here is derived from an EMBL/GenBank/DDBJ whole genome shotgun (WGS) entry which is preliminary data.</text>
</comment>
<evidence type="ECO:0000313" key="3">
    <source>
        <dbReference type="Proteomes" id="UP001499852"/>
    </source>
</evidence>
<protein>
    <submittedName>
        <fullName evidence="2">Uncharacterized protein</fullName>
    </submittedName>
</protein>
<dbReference type="RefSeq" id="WP_345738187.1">
    <property type="nucleotide sequence ID" value="NZ_BAABIA010000009.1"/>
</dbReference>